<name>A0A1X6MKI8_9APHY</name>
<reference evidence="12 13" key="1">
    <citation type="submission" date="2017-04" db="EMBL/GenBank/DDBJ databases">
        <title>Genome Sequence of the Model Brown-Rot Fungus Postia placenta SB12.</title>
        <authorList>
            <consortium name="DOE Joint Genome Institute"/>
            <person name="Gaskell J."/>
            <person name="Kersten P."/>
            <person name="Larrondo L.F."/>
            <person name="Canessa P."/>
            <person name="Martinez D."/>
            <person name="Hibbett D."/>
            <person name="Schmoll M."/>
            <person name="Kubicek C.P."/>
            <person name="Martinez A.T."/>
            <person name="Yadav J."/>
            <person name="Master E."/>
            <person name="Magnuson J.K."/>
            <person name="James T."/>
            <person name="Yaver D."/>
            <person name="Berka R."/>
            <person name="Labutti K."/>
            <person name="Lipzen A."/>
            <person name="Aerts A."/>
            <person name="Barry K."/>
            <person name="Henrissat B."/>
            <person name="Blanchette R."/>
            <person name="Grigoriev I."/>
            <person name="Cullen D."/>
        </authorList>
    </citation>
    <scope>NUCLEOTIDE SEQUENCE [LARGE SCALE GENOMIC DNA]</scope>
    <source>
        <strain evidence="12 13">MAD-698-R-SB12</strain>
    </source>
</reference>
<keyword evidence="3 9" id="KW-0812">Transmembrane</keyword>
<dbReference type="STRING" id="670580.A0A1X6MKI8"/>
<evidence type="ECO:0000259" key="10">
    <source>
        <dbReference type="PROSITE" id="PS50893"/>
    </source>
</evidence>
<dbReference type="InterPro" id="IPR050173">
    <property type="entry name" value="ABC_transporter_C-like"/>
</dbReference>
<feature type="transmembrane region" description="Helical" evidence="9">
    <location>
        <begin position="22"/>
        <end position="42"/>
    </location>
</feature>
<sequence>MAAHICPADDLSSFSSACVREFWGAVLPAAAVVAALLVLVPLPAPARKLTSIVKQPFINFLTLSDAEALDARSDDLADAVVDAPPPVPLWRSLLLSCVSLAASLLWLAVACYTLVVRSENAPSALPSFLLAFAWLYAAVRPIVSPTATPPPDLLLLFTLQLVTSVLTFGGFLFDHTVRGLPLPAPLAFTGYVSHLAAVLLLLLVVLNMPLGVPSARVDKADIGFSVSPEDYTTLWGWMSFRWILPLVDRGTATTLNESDVWKLSPTMQARPLYIKFSRTHRATLLRRLWAANSLDLMLDFVLTYVSVVFNYASPFFLKRILDSLEGRELPGADERRALAYIYAVLAFISTLCKAEADVQHLWYGRRASTRIRSELMAAIYDKALKRKDFSGIVDKDAGKNAKGPDAKGGKADPKADDPKAGADIGKIVNLMAGDANRISQVVSGSYFIYGAPFEIVIATVFLYQLLGVSAFAGFFVLIIGWPLNSFVSKRAVRIQKGVSNARDKRMGVLNELIGAVKFIKFFAWEDGWIARAMAAREVEMQWMLKSRVNSVCFSLIWICAPILVSVTSFFVYVLRGHELTVGTAFTAIALFGMVRAPLNVIPAWIVQILQAGVAMDRISTYLEEDEVDEQVSSLKRGAVPPSDEDEGLGIVNGTFKWNEVEETKDADKNKAAASQPSSPSDETDTAVDSQSTAGDHRFELRDINVMFPEGELTVITGPTASGKTALLMALLGELTKLEGRIVMAKNPAKVDEHGLRHAISYAAQTPWLRHQSIKDNILFGFPYDEERYDAVVECCALKPDLEILEDGDATEIGARGVSLSGGQKARICGWLLLSVCAPTKYVLLDDPLSAVDSHTARFLFERLFRGPLLANRTVILVTHHVELVLPGAHYLVRMLDGRIDTQGVIKELRARGVLDDITHEESVEAHKEEQAAEVAEKSDNPNAEVDADAEAENGDPKPADKKNPRKLIEDEKRETGNVKWSIYHTYLKASSYWTWAILLFLIVLTQVLGVTEKVWIKIWGEAYGTAQDTNSSIYAFSSFATPDHEMVMDDHMSHLRLSYKSHAPVPFAGTANFNLPPAQEQPFFYIGIYAVIALGAGLVNISGVITQYTGALRASRILFRRLLVTVVRATMRWHDVTPQGRMLNRFSKDVETVDSSLAGTLQAVNTALANFAASVITVVVVFPLFIVPASILGFFYRRAAIGYLNTGRDIRRMESNSRSPIFANFNELLEGIVTVRAFSAEQTFLDNLYAKVDLTTQMWYTFWMTNRWLLLYFDGLGAAGVLVTTLFALSGYVRAGTAGVCITSAMAFTTSVYWACRFWTALELDLNSVERLVEYLDLPQEPPAIIENNRPPAYWPSSTGPNKDAMVRVEELVIKYAPELPAVLHDVSFALKARERVGLLGRTGSGKSTLAMSILRFVDPTSGRILIDGIDIATIGLHDLRSRIDATLFSGTLRDNLDPFGEHEDGECLDVLHRVQMITDSQLASQRTSREASRAASMHEGREGTIASMSTTVTETDPKTTITLDTQVSPGGTNFSQGQRQLIAMARALLRRSSIIVLDEATSSIDFATDAKIQATIREEFNDSLLLTVAHRLRTVIDYDRLIVLDKGELVEFDTPLNLIEKEDGIFRNMCMKSGTFAELEAAAKAKAERDALPH</sequence>
<dbReference type="GO" id="GO:0016020">
    <property type="term" value="C:membrane"/>
    <property type="evidence" value="ECO:0007669"/>
    <property type="project" value="UniProtKB-SubCell"/>
</dbReference>
<dbReference type="Pfam" id="PF00005">
    <property type="entry name" value="ABC_tran"/>
    <property type="match status" value="2"/>
</dbReference>
<dbReference type="Proteomes" id="UP000194127">
    <property type="component" value="Unassembled WGS sequence"/>
</dbReference>
<dbReference type="GO" id="GO:0140359">
    <property type="term" value="F:ABC-type transporter activity"/>
    <property type="evidence" value="ECO:0007669"/>
    <property type="project" value="InterPro"/>
</dbReference>
<feature type="transmembrane region" description="Helical" evidence="9">
    <location>
        <begin position="185"/>
        <end position="206"/>
    </location>
</feature>
<evidence type="ECO:0000256" key="3">
    <source>
        <dbReference type="ARBA" id="ARBA00022692"/>
    </source>
</evidence>
<evidence type="ECO:0000259" key="11">
    <source>
        <dbReference type="PROSITE" id="PS50929"/>
    </source>
</evidence>
<feature type="transmembrane region" description="Helical" evidence="9">
    <location>
        <begin position="93"/>
        <end position="115"/>
    </location>
</feature>
<keyword evidence="2" id="KW-0813">Transport</keyword>
<evidence type="ECO:0000256" key="1">
    <source>
        <dbReference type="ARBA" id="ARBA00004370"/>
    </source>
</evidence>
<evidence type="ECO:0000256" key="5">
    <source>
        <dbReference type="ARBA" id="ARBA00022840"/>
    </source>
</evidence>
<feature type="transmembrane region" description="Helical" evidence="9">
    <location>
        <begin position="121"/>
        <end position="139"/>
    </location>
</feature>
<feature type="domain" description="ABC transporter" evidence="10">
    <location>
        <begin position="1367"/>
        <end position="1632"/>
    </location>
</feature>
<evidence type="ECO:0000256" key="4">
    <source>
        <dbReference type="ARBA" id="ARBA00022741"/>
    </source>
</evidence>
<dbReference type="CDD" id="cd18596">
    <property type="entry name" value="ABC_6TM_VMR1_D1_like"/>
    <property type="match status" value="1"/>
</dbReference>
<evidence type="ECO:0000313" key="13">
    <source>
        <dbReference type="Proteomes" id="UP000194127"/>
    </source>
</evidence>
<feature type="transmembrane region" description="Helical" evidence="9">
    <location>
        <begin position="469"/>
        <end position="487"/>
    </location>
</feature>
<feature type="domain" description="ABC transmembrane type-1" evidence="11">
    <location>
        <begin position="1085"/>
        <end position="1324"/>
    </location>
</feature>
<dbReference type="SUPFAM" id="SSF90123">
    <property type="entry name" value="ABC transporter transmembrane region"/>
    <property type="match status" value="2"/>
</dbReference>
<feature type="transmembrane region" description="Helical" evidence="9">
    <location>
        <begin position="992"/>
        <end position="1011"/>
    </location>
</feature>
<keyword evidence="4" id="KW-0547">Nucleotide-binding</keyword>
<dbReference type="Pfam" id="PF00664">
    <property type="entry name" value="ABC_membrane"/>
    <property type="match status" value="2"/>
</dbReference>
<dbReference type="InterPro" id="IPR011527">
    <property type="entry name" value="ABC1_TM_dom"/>
</dbReference>
<keyword evidence="7 9" id="KW-0472">Membrane</keyword>
<dbReference type="PROSITE" id="PS00211">
    <property type="entry name" value="ABC_TRANSPORTER_1"/>
    <property type="match status" value="1"/>
</dbReference>
<feature type="transmembrane region" description="Helical" evidence="9">
    <location>
        <begin position="296"/>
        <end position="317"/>
    </location>
</feature>
<dbReference type="SUPFAM" id="SSF52540">
    <property type="entry name" value="P-loop containing nucleoside triphosphate hydrolases"/>
    <property type="match status" value="2"/>
</dbReference>
<feature type="region of interest" description="Disordered" evidence="8">
    <location>
        <begin position="395"/>
        <end position="418"/>
    </location>
</feature>
<organism evidence="12 13">
    <name type="scientific">Postia placenta MAD-698-R-SB12</name>
    <dbReference type="NCBI Taxonomy" id="670580"/>
    <lineage>
        <taxon>Eukaryota</taxon>
        <taxon>Fungi</taxon>
        <taxon>Dikarya</taxon>
        <taxon>Basidiomycota</taxon>
        <taxon>Agaricomycotina</taxon>
        <taxon>Agaricomycetes</taxon>
        <taxon>Polyporales</taxon>
        <taxon>Adustoporiaceae</taxon>
        <taxon>Rhodonia</taxon>
    </lineage>
</organism>
<feature type="transmembrane region" description="Helical" evidence="9">
    <location>
        <begin position="550"/>
        <end position="573"/>
    </location>
</feature>
<keyword evidence="5" id="KW-0067">ATP-binding</keyword>
<dbReference type="InterPro" id="IPR003593">
    <property type="entry name" value="AAA+_ATPase"/>
</dbReference>
<evidence type="ECO:0000313" key="12">
    <source>
        <dbReference type="EMBL" id="OSX56875.1"/>
    </source>
</evidence>
<evidence type="ECO:0000256" key="6">
    <source>
        <dbReference type="ARBA" id="ARBA00022989"/>
    </source>
</evidence>
<dbReference type="InterPro" id="IPR003439">
    <property type="entry name" value="ABC_transporter-like_ATP-bd"/>
</dbReference>
<evidence type="ECO:0000256" key="7">
    <source>
        <dbReference type="ARBA" id="ARBA00023136"/>
    </source>
</evidence>
<dbReference type="Gene3D" id="3.40.50.300">
    <property type="entry name" value="P-loop containing nucleotide triphosphate hydrolases"/>
    <property type="match status" value="2"/>
</dbReference>
<dbReference type="PANTHER" id="PTHR24223:SF415">
    <property type="entry name" value="FI20190P1"/>
    <property type="match status" value="1"/>
</dbReference>
<evidence type="ECO:0000256" key="9">
    <source>
        <dbReference type="SAM" id="Phobius"/>
    </source>
</evidence>
<dbReference type="InterPro" id="IPR036640">
    <property type="entry name" value="ABC1_TM_sf"/>
</dbReference>
<dbReference type="GO" id="GO:0016887">
    <property type="term" value="F:ATP hydrolysis activity"/>
    <property type="evidence" value="ECO:0007669"/>
    <property type="project" value="InterPro"/>
</dbReference>
<dbReference type="Gene3D" id="1.20.1560.10">
    <property type="entry name" value="ABC transporter type 1, transmembrane domain"/>
    <property type="match status" value="2"/>
</dbReference>
<feature type="transmembrane region" description="Helical" evidence="9">
    <location>
        <begin position="151"/>
        <end position="173"/>
    </location>
</feature>
<dbReference type="OrthoDB" id="6500128at2759"/>
<feature type="domain" description="ABC transporter" evidence="10">
    <location>
        <begin position="685"/>
        <end position="921"/>
    </location>
</feature>
<feature type="domain" description="ABC transmembrane type-1" evidence="11">
    <location>
        <begin position="300"/>
        <end position="610"/>
    </location>
</feature>
<dbReference type="PROSITE" id="PS50893">
    <property type="entry name" value="ABC_TRANSPORTER_2"/>
    <property type="match status" value="2"/>
</dbReference>
<feature type="compositionally biased region" description="Polar residues" evidence="8">
    <location>
        <begin position="672"/>
        <end position="693"/>
    </location>
</feature>
<dbReference type="EMBL" id="KZ110610">
    <property type="protein sequence ID" value="OSX56875.1"/>
    <property type="molecule type" value="Genomic_DNA"/>
</dbReference>
<feature type="transmembrane region" description="Helical" evidence="9">
    <location>
        <begin position="446"/>
        <end position="463"/>
    </location>
</feature>
<feature type="region of interest" description="Disordered" evidence="8">
    <location>
        <begin position="921"/>
        <end position="970"/>
    </location>
</feature>
<dbReference type="InterPro" id="IPR017871">
    <property type="entry name" value="ABC_transporter-like_CS"/>
</dbReference>
<feature type="region of interest" description="Disordered" evidence="8">
    <location>
        <begin position="663"/>
        <end position="693"/>
    </location>
</feature>
<dbReference type="SMART" id="SM00382">
    <property type="entry name" value="AAA"/>
    <property type="match status" value="2"/>
</dbReference>
<keyword evidence="13" id="KW-1185">Reference proteome</keyword>
<dbReference type="CDD" id="cd18604">
    <property type="entry name" value="ABC_6TM_VMR1_D2_like"/>
    <property type="match status" value="1"/>
</dbReference>
<feature type="transmembrane region" description="Helical" evidence="9">
    <location>
        <begin position="579"/>
        <end position="598"/>
    </location>
</feature>
<dbReference type="InterPro" id="IPR027417">
    <property type="entry name" value="P-loop_NTPase"/>
</dbReference>
<comment type="subcellular location">
    <subcellularLocation>
        <location evidence="1">Membrane</location>
    </subcellularLocation>
</comment>
<dbReference type="PANTHER" id="PTHR24223">
    <property type="entry name" value="ATP-BINDING CASSETTE SUB-FAMILY C"/>
    <property type="match status" value="1"/>
</dbReference>
<protein>
    <submittedName>
        <fullName evidence="12">Uncharacterized protein</fullName>
    </submittedName>
</protein>
<keyword evidence="6 9" id="KW-1133">Transmembrane helix</keyword>
<gene>
    <name evidence="12" type="ORF">POSPLADRAFT_1037136</name>
</gene>
<feature type="transmembrane region" description="Helical" evidence="9">
    <location>
        <begin position="1268"/>
        <end position="1289"/>
    </location>
</feature>
<feature type="compositionally biased region" description="Basic and acidic residues" evidence="8">
    <location>
        <begin position="921"/>
        <end position="939"/>
    </location>
</feature>
<evidence type="ECO:0000256" key="2">
    <source>
        <dbReference type="ARBA" id="ARBA00022448"/>
    </source>
</evidence>
<dbReference type="CDD" id="cd03250">
    <property type="entry name" value="ABCC_MRP_domain1"/>
    <property type="match status" value="1"/>
</dbReference>
<dbReference type="PROSITE" id="PS50929">
    <property type="entry name" value="ABC_TM1F"/>
    <property type="match status" value="2"/>
</dbReference>
<proteinExistence type="predicted"/>
<dbReference type="GeneID" id="36322149"/>
<dbReference type="CDD" id="cd03244">
    <property type="entry name" value="ABCC_MRP_domain2"/>
    <property type="match status" value="1"/>
</dbReference>
<dbReference type="RefSeq" id="XP_024333669.1">
    <property type="nucleotide sequence ID" value="XM_024477199.1"/>
</dbReference>
<feature type="transmembrane region" description="Helical" evidence="9">
    <location>
        <begin position="1117"/>
        <end position="1134"/>
    </location>
</feature>
<evidence type="ECO:0000256" key="8">
    <source>
        <dbReference type="SAM" id="MobiDB-lite"/>
    </source>
</evidence>
<dbReference type="GO" id="GO:0005524">
    <property type="term" value="F:ATP binding"/>
    <property type="evidence" value="ECO:0007669"/>
    <property type="project" value="UniProtKB-KW"/>
</dbReference>
<feature type="transmembrane region" description="Helical" evidence="9">
    <location>
        <begin position="1083"/>
        <end position="1105"/>
    </location>
</feature>
<accession>A0A1X6MKI8</accession>
<feature type="transmembrane region" description="Helical" evidence="9">
    <location>
        <begin position="1171"/>
        <end position="1196"/>
    </location>
</feature>
<feature type="compositionally biased region" description="Basic and acidic residues" evidence="8">
    <location>
        <begin position="954"/>
        <end position="970"/>
    </location>
</feature>